<keyword evidence="1" id="KW-0808">Transferase</keyword>
<dbReference type="EMBL" id="VZRP01007964">
    <property type="protein sequence ID" value="NWV63123.1"/>
    <property type="molecule type" value="Genomic_DNA"/>
</dbReference>
<keyword evidence="5" id="KW-0378">Hydrolase</keyword>
<dbReference type="PANTHER" id="PTHR41694:SF3">
    <property type="entry name" value="RNA-DIRECTED DNA POLYMERASE-RELATED"/>
    <property type="match status" value="1"/>
</dbReference>
<feature type="non-terminal residue" evidence="8">
    <location>
        <position position="64"/>
    </location>
</feature>
<keyword evidence="3" id="KW-0540">Nuclease</keyword>
<evidence type="ECO:0000313" key="8">
    <source>
        <dbReference type="EMBL" id="NWV63123.1"/>
    </source>
</evidence>
<sequence>SQVIKHLTSCFAVMGVPKQIKTDNSPAYVSKRVNEFLASWGVKHMTGIPYSPTGQAIVERMNGT</sequence>
<keyword evidence="2" id="KW-0548">Nucleotidyltransferase</keyword>
<gene>
    <name evidence="8" type="primary">Ervk18_1</name>
    <name evidence="8" type="ORF">MALELE_R15527</name>
</gene>
<dbReference type="InterPro" id="IPR012337">
    <property type="entry name" value="RNaseH-like_sf"/>
</dbReference>
<evidence type="ECO:0000256" key="5">
    <source>
        <dbReference type="ARBA" id="ARBA00022801"/>
    </source>
</evidence>
<dbReference type="GO" id="GO:0016787">
    <property type="term" value="F:hydrolase activity"/>
    <property type="evidence" value="ECO:0007669"/>
    <property type="project" value="UniProtKB-KW"/>
</dbReference>
<feature type="non-terminal residue" evidence="8">
    <location>
        <position position="1"/>
    </location>
</feature>
<dbReference type="PANTHER" id="PTHR41694">
    <property type="entry name" value="ENDOGENOUS RETROVIRUS GROUP K MEMBER POL PROTEIN"/>
    <property type="match status" value="1"/>
</dbReference>
<accession>A0A7K6GII8</accession>
<dbReference type="Gene3D" id="3.30.420.10">
    <property type="entry name" value="Ribonuclease H-like superfamily/Ribonuclease H"/>
    <property type="match status" value="1"/>
</dbReference>
<dbReference type="InterPro" id="IPR001584">
    <property type="entry name" value="Integrase_cat-core"/>
</dbReference>
<dbReference type="AlphaFoldDB" id="A0A7K6GII8"/>
<evidence type="ECO:0000256" key="1">
    <source>
        <dbReference type="ARBA" id="ARBA00022679"/>
    </source>
</evidence>
<feature type="domain" description="Integrase catalytic" evidence="7">
    <location>
        <begin position="1"/>
        <end position="64"/>
    </location>
</feature>
<protein>
    <submittedName>
        <fullName evidence="8">POK18 protein</fullName>
    </submittedName>
</protein>
<dbReference type="GO" id="GO:0035613">
    <property type="term" value="F:RNA stem-loop binding"/>
    <property type="evidence" value="ECO:0007669"/>
    <property type="project" value="TreeGrafter"/>
</dbReference>
<dbReference type="Proteomes" id="UP000564407">
    <property type="component" value="Unassembled WGS sequence"/>
</dbReference>
<dbReference type="GO" id="GO:0015074">
    <property type="term" value="P:DNA integration"/>
    <property type="evidence" value="ECO:0007669"/>
    <property type="project" value="InterPro"/>
</dbReference>
<evidence type="ECO:0000256" key="2">
    <source>
        <dbReference type="ARBA" id="ARBA00022695"/>
    </source>
</evidence>
<evidence type="ECO:0000313" key="9">
    <source>
        <dbReference type="Proteomes" id="UP000564407"/>
    </source>
</evidence>
<reference evidence="8 9" key="1">
    <citation type="submission" date="2019-09" db="EMBL/GenBank/DDBJ databases">
        <title>Bird 10,000 Genomes (B10K) Project - Family phase.</title>
        <authorList>
            <person name="Zhang G."/>
        </authorList>
    </citation>
    <scope>NUCLEOTIDE SEQUENCE [LARGE SCALE GENOMIC DNA]</scope>
    <source>
        <strain evidence="8">B10K-DU-029-44</strain>
        <tissue evidence="8">Heart</tissue>
    </source>
</reference>
<dbReference type="Pfam" id="PF00665">
    <property type="entry name" value="rve"/>
    <property type="match status" value="1"/>
</dbReference>
<organism evidence="8 9">
    <name type="scientific">Malurus elegans</name>
    <name type="common">Red-winged fairywren</name>
    <dbReference type="NCBI Taxonomy" id="720584"/>
    <lineage>
        <taxon>Eukaryota</taxon>
        <taxon>Metazoa</taxon>
        <taxon>Chordata</taxon>
        <taxon>Craniata</taxon>
        <taxon>Vertebrata</taxon>
        <taxon>Euteleostomi</taxon>
        <taxon>Archelosauria</taxon>
        <taxon>Archosauria</taxon>
        <taxon>Dinosauria</taxon>
        <taxon>Saurischia</taxon>
        <taxon>Theropoda</taxon>
        <taxon>Coelurosauria</taxon>
        <taxon>Aves</taxon>
        <taxon>Neognathae</taxon>
        <taxon>Neoaves</taxon>
        <taxon>Telluraves</taxon>
        <taxon>Australaves</taxon>
        <taxon>Passeriformes</taxon>
        <taxon>Meliphagoidea</taxon>
        <taxon>Maluridae</taxon>
        <taxon>Malurus</taxon>
    </lineage>
</organism>
<evidence type="ECO:0000256" key="3">
    <source>
        <dbReference type="ARBA" id="ARBA00022722"/>
    </source>
</evidence>
<evidence type="ECO:0000256" key="6">
    <source>
        <dbReference type="ARBA" id="ARBA00022918"/>
    </source>
</evidence>
<comment type="caution">
    <text evidence="8">The sequence shown here is derived from an EMBL/GenBank/DDBJ whole genome shotgun (WGS) entry which is preliminary data.</text>
</comment>
<evidence type="ECO:0000256" key="4">
    <source>
        <dbReference type="ARBA" id="ARBA00022759"/>
    </source>
</evidence>
<keyword evidence="9" id="KW-1185">Reference proteome</keyword>
<dbReference type="GO" id="GO:0004519">
    <property type="term" value="F:endonuclease activity"/>
    <property type="evidence" value="ECO:0007669"/>
    <property type="project" value="UniProtKB-KW"/>
</dbReference>
<dbReference type="GO" id="GO:0003964">
    <property type="term" value="F:RNA-directed DNA polymerase activity"/>
    <property type="evidence" value="ECO:0007669"/>
    <property type="project" value="UniProtKB-KW"/>
</dbReference>
<proteinExistence type="predicted"/>
<keyword evidence="4" id="KW-0255">Endonuclease</keyword>
<dbReference type="PROSITE" id="PS50994">
    <property type="entry name" value="INTEGRASE"/>
    <property type="match status" value="1"/>
</dbReference>
<dbReference type="InterPro" id="IPR036397">
    <property type="entry name" value="RNaseH_sf"/>
</dbReference>
<name>A0A7K6GII8_9PASS</name>
<dbReference type="SUPFAM" id="SSF53098">
    <property type="entry name" value="Ribonuclease H-like"/>
    <property type="match status" value="1"/>
</dbReference>
<evidence type="ECO:0000259" key="7">
    <source>
        <dbReference type="PROSITE" id="PS50994"/>
    </source>
</evidence>
<keyword evidence="6" id="KW-0695">RNA-directed DNA polymerase</keyword>